<reference evidence="1 2" key="1">
    <citation type="journal article" date="2013" name="Genome Announc.">
        <title>Genome sequences for three denitrifying bacterial strains isolated from a uranium- and nitrate-contaminated subsurface environment.</title>
        <authorList>
            <person name="Venkatramanan R."/>
            <person name="Prakash O."/>
            <person name="Woyke T."/>
            <person name="Chain P."/>
            <person name="Goodwin L.A."/>
            <person name="Watson D."/>
            <person name="Brooks S."/>
            <person name="Kostka J.E."/>
            <person name="Green S.J."/>
        </authorList>
    </citation>
    <scope>NUCLEOTIDE SEQUENCE [LARGE SCALE GENOMIC DNA]</scope>
    <source>
        <strain evidence="1 2">1NES1</strain>
    </source>
</reference>
<dbReference type="InterPro" id="IPR010767">
    <property type="entry name" value="Phage_CGC-2007_Cje0229"/>
</dbReference>
<accession>N0B721</accession>
<dbReference type="Pfam" id="PF07087">
    <property type="entry name" value="DUF1353"/>
    <property type="match status" value="1"/>
</dbReference>
<dbReference type="AlphaFoldDB" id="N0B721"/>
<dbReference type="RefSeq" id="WP_015596384.1">
    <property type="nucleotide sequence ID" value="NC_021172.1"/>
</dbReference>
<dbReference type="HOGENOM" id="CLU_1501545_0_0_5"/>
<dbReference type="KEGG" id="hdt:HYPDE_23298"/>
<proteinExistence type="predicted"/>
<evidence type="ECO:0000313" key="2">
    <source>
        <dbReference type="Proteomes" id="UP000005952"/>
    </source>
</evidence>
<dbReference type="STRING" id="670307.HYPDE_23298"/>
<evidence type="ECO:0000313" key="1">
    <source>
        <dbReference type="EMBL" id="AGK56346.1"/>
    </source>
</evidence>
<dbReference type="EMBL" id="CP005587">
    <property type="protein sequence ID" value="AGK56346.1"/>
    <property type="molecule type" value="Genomic_DNA"/>
</dbReference>
<sequence length="179" mass="20191">MAFPEPGQSIKIPRTKGGMHLEMAVGSATVSRFGGNAMWFLLRDPIGWRPNAGDNQSYAPIDVPAGFVSDLASIPWYLWSWLPNDGPYMHAAIIHDWIYWDQSRSRSEDDTILWGDMTDCGVGYVKRQLIYQAVSKLGQSAWDANAQLKASGEKRVLKKFPNDPVTTWDDWKQQPDVFA</sequence>
<dbReference type="Proteomes" id="UP000005952">
    <property type="component" value="Chromosome"/>
</dbReference>
<keyword evidence="2" id="KW-1185">Reference proteome</keyword>
<gene>
    <name evidence="1" type="ORF">HYPDE_23298</name>
</gene>
<name>N0B721_9HYPH</name>
<organism evidence="1 2">
    <name type="scientific">Hyphomicrobium denitrificans 1NES1</name>
    <dbReference type="NCBI Taxonomy" id="670307"/>
    <lineage>
        <taxon>Bacteria</taxon>
        <taxon>Pseudomonadati</taxon>
        <taxon>Pseudomonadota</taxon>
        <taxon>Alphaproteobacteria</taxon>
        <taxon>Hyphomicrobiales</taxon>
        <taxon>Hyphomicrobiaceae</taxon>
        <taxon>Hyphomicrobium</taxon>
    </lineage>
</organism>
<dbReference type="eggNOG" id="ENOG50337PW">
    <property type="taxonomic scope" value="Bacteria"/>
</dbReference>
<evidence type="ECO:0008006" key="3">
    <source>
        <dbReference type="Google" id="ProtNLM"/>
    </source>
</evidence>
<protein>
    <recommendedName>
        <fullName evidence="3">DUF1353 domain-containing protein</fullName>
    </recommendedName>
</protein>